<dbReference type="InterPro" id="IPR006615">
    <property type="entry name" value="Pept_C19_DUSP"/>
</dbReference>
<feature type="domain" description="DUSP" evidence="2">
    <location>
        <begin position="247"/>
        <end position="362"/>
    </location>
</feature>
<dbReference type="SUPFAM" id="SSF143791">
    <property type="entry name" value="DUSP-like"/>
    <property type="match status" value="1"/>
</dbReference>
<evidence type="ECO:0000259" key="2">
    <source>
        <dbReference type="PROSITE" id="PS51283"/>
    </source>
</evidence>
<dbReference type="EMBL" id="JNBR01001918">
    <property type="protein sequence ID" value="OQR84254.1"/>
    <property type="molecule type" value="Genomic_DNA"/>
</dbReference>
<reference evidence="3 4" key="1">
    <citation type="journal article" date="2014" name="Genome Biol. Evol.">
        <title>The secreted proteins of Achlya hypogyna and Thraustotheca clavata identify the ancestral oomycete secretome and reveal gene acquisitions by horizontal gene transfer.</title>
        <authorList>
            <person name="Misner I."/>
            <person name="Blouin N."/>
            <person name="Leonard G."/>
            <person name="Richards T.A."/>
            <person name="Lane C.E."/>
        </authorList>
    </citation>
    <scope>NUCLEOTIDE SEQUENCE [LARGE SCALE GENOMIC DNA]</scope>
    <source>
        <strain evidence="3 4">ATCC 48635</strain>
    </source>
</reference>
<feature type="compositionally biased region" description="Low complexity" evidence="1">
    <location>
        <begin position="118"/>
        <end position="134"/>
    </location>
</feature>
<dbReference type="GO" id="GO:0004843">
    <property type="term" value="F:cysteine-type deubiquitinase activity"/>
    <property type="evidence" value="ECO:0007669"/>
    <property type="project" value="InterPro"/>
</dbReference>
<accession>A0A1V9YES1</accession>
<comment type="caution">
    <text evidence="3">The sequence shown here is derived from an EMBL/GenBank/DDBJ whole genome shotgun (WGS) entry which is preliminary data.</text>
</comment>
<name>A0A1V9YES1_ACHHY</name>
<organism evidence="3 4">
    <name type="scientific">Achlya hypogyna</name>
    <name type="common">Oomycete</name>
    <name type="synonym">Protoachlya hypogyna</name>
    <dbReference type="NCBI Taxonomy" id="1202772"/>
    <lineage>
        <taxon>Eukaryota</taxon>
        <taxon>Sar</taxon>
        <taxon>Stramenopiles</taxon>
        <taxon>Oomycota</taxon>
        <taxon>Saprolegniomycetes</taxon>
        <taxon>Saprolegniales</taxon>
        <taxon>Achlyaceae</taxon>
        <taxon>Achlya</taxon>
    </lineage>
</organism>
<feature type="region of interest" description="Disordered" evidence="1">
    <location>
        <begin position="112"/>
        <end position="147"/>
    </location>
</feature>
<dbReference type="STRING" id="1202772.A0A1V9YES1"/>
<evidence type="ECO:0000313" key="4">
    <source>
        <dbReference type="Proteomes" id="UP000243579"/>
    </source>
</evidence>
<dbReference type="PROSITE" id="PS51283">
    <property type="entry name" value="DUSP"/>
    <property type="match status" value="1"/>
</dbReference>
<protein>
    <recommendedName>
        <fullName evidence="2">DUSP domain-containing protein</fullName>
    </recommendedName>
</protein>
<dbReference type="AlphaFoldDB" id="A0A1V9YES1"/>
<evidence type="ECO:0000313" key="3">
    <source>
        <dbReference type="EMBL" id="OQR84254.1"/>
    </source>
</evidence>
<dbReference type="OrthoDB" id="66628at2759"/>
<sequence length="399" mass="43228">MDAENDTLALLRTCSTTGPDVVEVHVPPGPLAVVMDRTNEAQAVIESFAKLPNGLPGALELSPEITPGAVLVSINNKDVSGLNMKQISDILRQHKDKPKVLGWRIAKPLSPLKPAPEPAAATAAQPAPASAPVAPTTPPVPDRRASNGTEFATENILVICPSGPLGLLLDGQIKHRAVVQGFQKLPDGSPGVLELHDNIQPGASLVGINGDDVSTWPLDAVTRRLGELAATERVLQFALPRRRANSQDFDLRRKEEFTFLKKHDATKIERGECWLVIDAKWIERWVMYAAMHGPPPGPITNETLVQDGWQARLAGTAAGDPDLPRPGLKLGVDYRCVTPLVWCFFVALHGSSKLPPLARYVMDIHANPISAREASKILKPQSLKAETTVTQIKHRCHQE</sequence>
<dbReference type="Proteomes" id="UP000243579">
    <property type="component" value="Unassembled WGS sequence"/>
</dbReference>
<dbReference type="Gene3D" id="3.30.2230.10">
    <property type="entry name" value="DUSP-like"/>
    <property type="match status" value="1"/>
</dbReference>
<dbReference type="Pfam" id="PF06337">
    <property type="entry name" value="DUSP"/>
    <property type="match status" value="1"/>
</dbReference>
<evidence type="ECO:0000256" key="1">
    <source>
        <dbReference type="SAM" id="MobiDB-lite"/>
    </source>
</evidence>
<dbReference type="InterPro" id="IPR035927">
    <property type="entry name" value="DUSP-like_sf"/>
</dbReference>
<keyword evidence="4" id="KW-1185">Reference proteome</keyword>
<gene>
    <name evidence="3" type="ORF">ACHHYP_13662</name>
</gene>
<proteinExistence type="predicted"/>
<dbReference type="SMART" id="SM00695">
    <property type="entry name" value="DUSP"/>
    <property type="match status" value="1"/>
</dbReference>